<evidence type="ECO:0000313" key="8">
    <source>
        <dbReference type="Proteomes" id="UP000177588"/>
    </source>
</evidence>
<feature type="transmembrane region" description="Helical" evidence="6">
    <location>
        <begin position="161"/>
        <end position="194"/>
    </location>
</feature>
<comment type="subcellular location">
    <subcellularLocation>
        <location evidence="1">Membrane</location>
        <topology evidence="1">Multi-pass membrane protein</topology>
    </subcellularLocation>
</comment>
<dbReference type="NCBIfam" id="TIGR02210">
    <property type="entry name" value="rodA_shape"/>
    <property type="match status" value="1"/>
</dbReference>
<dbReference type="GO" id="GO:0008360">
    <property type="term" value="P:regulation of cell shape"/>
    <property type="evidence" value="ECO:0007669"/>
    <property type="project" value="UniProtKB-KW"/>
</dbReference>
<comment type="caution">
    <text evidence="7">The sequence shown here is derived from an EMBL/GenBank/DDBJ whole genome shotgun (WGS) entry which is preliminary data.</text>
</comment>
<evidence type="ECO:0000256" key="3">
    <source>
        <dbReference type="ARBA" id="ARBA00022960"/>
    </source>
</evidence>
<evidence type="ECO:0000256" key="6">
    <source>
        <dbReference type="SAM" id="Phobius"/>
    </source>
</evidence>
<dbReference type="AlphaFoldDB" id="A0A1G1WER7"/>
<sequence length="361" mass="39864">MIRNLLRVDLLLLLPATLLSSVGLLMIYSISFDSDPSIFVRQLLYVLFSIMFFVIASRIDFKTILHLYPLFYISLIAFLILTFIIGVETRGSTRWIDLGFVSLQASELAKPILVLSLAFVLTKYPPINLKSFFLSTALVAVPTVLVFSQPDLGNSFILGILWIFMVFIAGVNLFYLGGLAASLLVIAPFFWQLLKDYQKARVLTFLNPGLDPQGASYNIVQALIALGSGQIIGRGLGRGPQSHLNFLPEERTDFIFAFIGEELGFIGVSLIILLAAFLIWRLLRIATSAKSKEACLFTFGAAFILMFQFFVNVGMNMGILPVTGVTLPFVSFGGSSVFAMFVLLGLVGAAEREKEKEPKEV</sequence>
<keyword evidence="3" id="KW-0133">Cell shape</keyword>
<dbReference type="PANTHER" id="PTHR30474">
    <property type="entry name" value="CELL CYCLE PROTEIN"/>
    <property type="match status" value="1"/>
</dbReference>
<dbReference type="GO" id="GO:0015648">
    <property type="term" value="F:lipid-linked peptidoglycan transporter activity"/>
    <property type="evidence" value="ECO:0007669"/>
    <property type="project" value="TreeGrafter"/>
</dbReference>
<protein>
    <submittedName>
        <fullName evidence="7">Rod shape-determining protein RodA</fullName>
    </submittedName>
</protein>
<gene>
    <name evidence="7" type="ORF">A2Z24_01380</name>
</gene>
<feature type="transmembrane region" description="Helical" evidence="6">
    <location>
        <begin position="99"/>
        <end position="120"/>
    </location>
</feature>
<dbReference type="Proteomes" id="UP000177588">
    <property type="component" value="Unassembled WGS sequence"/>
</dbReference>
<evidence type="ECO:0000256" key="4">
    <source>
        <dbReference type="ARBA" id="ARBA00022989"/>
    </source>
</evidence>
<organism evidence="7 8">
    <name type="scientific">Candidatus Woykebacteria bacterium RBG_16_44_10</name>
    <dbReference type="NCBI Taxonomy" id="1802597"/>
    <lineage>
        <taxon>Bacteria</taxon>
        <taxon>Candidatus Woykeibacteriota</taxon>
    </lineage>
</organism>
<dbReference type="InterPro" id="IPR001182">
    <property type="entry name" value="FtsW/RodA"/>
</dbReference>
<dbReference type="GO" id="GO:0032153">
    <property type="term" value="C:cell division site"/>
    <property type="evidence" value="ECO:0007669"/>
    <property type="project" value="TreeGrafter"/>
</dbReference>
<dbReference type="STRING" id="1802597.A2Z24_01380"/>
<evidence type="ECO:0000256" key="1">
    <source>
        <dbReference type="ARBA" id="ARBA00004141"/>
    </source>
</evidence>
<reference evidence="7 8" key="1">
    <citation type="journal article" date="2016" name="Nat. Commun.">
        <title>Thousands of microbial genomes shed light on interconnected biogeochemical processes in an aquifer system.</title>
        <authorList>
            <person name="Anantharaman K."/>
            <person name="Brown C.T."/>
            <person name="Hug L.A."/>
            <person name="Sharon I."/>
            <person name="Castelle C.J."/>
            <person name="Probst A.J."/>
            <person name="Thomas B.C."/>
            <person name="Singh A."/>
            <person name="Wilkins M.J."/>
            <person name="Karaoz U."/>
            <person name="Brodie E.L."/>
            <person name="Williams K.H."/>
            <person name="Hubbard S.S."/>
            <person name="Banfield J.F."/>
        </authorList>
    </citation>
    <scope>NUCLEOTIDE SEQUENCE [LARGE SCALE GENOMIC DNA]</scope>
</reference>
<dbReference type="GO" id="GO:0051301">
    <property type="term" value="P:cell division"/>
    <property type="evidence" value="ECO:0007669"/>
    <property type="project" value="InterPro"/>
</dbReference>
<dbReference type="Pfam" id="PF01098">
    <property type="entry name" value="FTSW_RODA_SPOVE"/>
    <property type="match status" value="1"/>
</dbReference>
<dbReference type="GO" id="GO:0005886">
    <property type="term" value="C:plasma membrane"/>
    <property type="evidence" value="ECO:0007669"/>
    <property type="project" value="TreeGrafter"/>
</dbReference>
<name>A0A1G1WER7_9BACT</name>
<keyword evidence="4 6" id="KW-1133">Transmembrane helix</keyword>
<keyword evidence="5 6" id="KW-0472">Membrane</keyword>
<dbReference type="EMBL" id="MHCT01000013">
    <property type="protein sequence ID" value="OGY26202.1"/>
    <property type="molecule type" value="Genomic_DNA"/>
</dbReference>
<feature type="transmembrane region" description="Helical" evidence="6">
    <location>
        <begin position="295"/>
        <end position="315"/>
    </location>
</feature>
<evidence type="ECO:0000256" key="2">
    <source>
        <dbReference type="ARBA" id="ARBA00022692"/>
    </source>
</evidence>
<keyword evidence="2 6" id="KW-0812">Transmembrane</keyword>
<evidence type="ECO:0000313" key="7">
    <source>
        <dbReference type="EMBL" id="OGY26202.1"/>
    </source>
</evidence>
<dbReference type="InterPro" id="IPR011923">
    <property type="entry name" value="RodA/MrdB"/>
</dbReference>
<feature type="transmembrane region" description="Helical" evidence="6">
    <location>
        <begin position="12"/>
        <end position="32"/>
    </location>
</feature>
<dbReference type="PANTHER" id="PTHR30474:SF1">
    <property type="entry name" value="PEPTIDOGLYCAN GLYCOSYLTRANSFERASE MRDB"/>
    <property type="match status" value="1"/>
</dbReference>
<feature type="transmembrane region" description="Helical" evidence="6">
    <location>
        <begin position="327"/>
        <end position="349"/>
    </location>
</feature>
<feature type="transmembrane region" description="Helical" evidence="6">
    <location>
        <begin position="132"/>
        <end position="149"/>
    </location>
</feature>
<accession>A0A1G1WER7</accession>
<evidence type="ECO:0000256" key="5">
    <source>
        <dbReference type="ARBA" id="ARBA00023136"/>
    </source>
</evidence>
<feature type="transmembrane region" description="Helical" evidence="6">
    <location>
        <begin position="38"/>
        <end position="55"/>
    </location>
</feature>
<proteinExistence type="predicted"/>
<feature type="transmembrane region" description="Helical" evidence="6">
    <location>
        <begin position="67"/>
        <end position="87"/>
    </location>
</feature>
<feature type="transmembrane region" description="Helical" evidence="6">
    <location>
        <begin position="254"/>
        <end position="283"/>
    </location>
</feature>